<proteinExistence type="inferred from homology"/>
<evidence type="ECO:0000313" key="6">
    <source>
        <dbReference type="Proteomes" id="UP001138997"/>
    </source>
</evidence>
<dbReference type="PANTHER" id="PTHR43320:SF2">
    <property type="entry name" value="2-DEHYDRO-3-DEOXYGLUCONOKINASE_2-DEHYDRO-3-DEOXYGALACTONOKINASE"/>
    <property type="match status" value="1"/>
</dbReference>
<keyword evidence="2" id="KW-0808">Transferase</keyword>
<feature type="domain" description="Carbohydrate kinase PfkB" evidence="4">
    <location>
        <begin position="8"/>
        <end position="317"/>
    </location>
</feature>
<dbReference type="InterPro" id="IPR029056">
    <property type="entry name" value="Ribokinase-like"/>
</dbReference>
<name>A0A9X1NLJ4_9ACTN</name>
<dbReference type="InterPro" id="IPR011611">
    <property type="entry name" value="PfkB_dom"/>
</dbReference>
<evidence type="ECO:0000256" key="2">
    <source>
        <dbReference type="ARBA" id="ARBA00022679"/>
    </source>
</evidence>
<comment type="similarity">
    <text evidence="1">Belongs to the carbohydrate kinase PfkB family.</text>
</comment>
<dbReference type="GO" id="GO:0016301">
    <property type="term" value="F:kinase activity"/>
    <property type="evidence" value="ECO:0007669"/>
    <property type="project" value="UniProtKB-KW"/>
</dbReference>
<keyword evidence="6" id="KW-1185">Reference proteome</keyword>
<dbReference type="CDD" id="cd01166">
    <property type="entry name" value="KdgK"/>
    <property type="match status" value="1"/>
</dbReference>
<dbReference type="PANTHER" id="PTHR43320">
    <property type="entry name" value="SUGAR KINASE"/>
    <property type="match status" value="1"/>
</dbReference>
<reference evidence="5" key="1">
    <citation type="submission" date="2021-11" db="EMBL/GenBank/DDBJ databases">
        <title>Streptomyces corallinus and Kineosporia corallina sp. nov., two new coral-derived marine actinobacteria.</title>
        <authorList>
            <person name="Buangrab K."/>
            <person name="Sutthacheep M."/>
            <person name="Yeemin T."/>
            <person name="Harunari E."/>
            <person name="Igarashi Y."/>
            <person name="Sripreechasak P."/>
            <person name="Kanchanasin P."/>
            <person name="Tanasupawat S."/>
            <person name="Phongsopitanun W."/>
        </authorList>
    </citation>
    <scope>NUCLEOTIDE SEQUENCE</scope>
    <source>
        <strain evidence="5">JCM 31032</strain>
    </source>
</reference>
<dbReference type="AlphaFoldDB" id="A0A9X1NLJ4"/>
<dbReference type="Proteomes" id="UP001138997">
    <property type="component" value="Unassembled WGS sequence"/>
</dbReference>
<keyword evidence="3 5" id="KW-0418">Kinase</keyword>
<organism evidence="5 6">
    <name type="scientific">Kineosporia babensis</name>
    <dbReference type="NCBI Taxonomy" id="499548"/>
    <lineage>
        <taxon>Bacteria</taxon>
        <taxon>Bacillati</taxon>
        <taxon>Actinomycetota</taxon>
        <taxon>Actinomycetes</taxon>
        <taxon>Kineosporiales</taxon>
        <taxon>Kineosporiaceae</taxon>
        <taxon>Kineosporia</taxon>
    </lineage>
</organism>
<sequence>MALQGEGVVTIGETMALLTPPAAPRLRDGAPMTLGIGGAESNVAIALARLGHPVTWISRLGNDDFGTLVEREIRAEGVTVLAERDEAAPTGLMVKEARGGRTVGVRYYRAGSAASKLTSEHVEAYREVIAGAAVLHLTGITPALGEGDETFTALSHAIQIARENQTLVSFDVNYRTTLWRGGPEHAVGALGRLAHFSDLVFAGPEEAVLASRRDFVGEVGESFEAGEALAEHLHSGGSTVLKLGATGALGLEQSGVLHRSPTTPVQVTDAVGAGDAFVGGYLSALLDGGSMPECLARANRLGGIVCQAIGDWEALPTRSELEAADHGSTDVRR</sequence>
<evidence type="ECO:0000313" key="5">
    <source>
        <dbReference type="EMBL" id="MCD5316560.1"/>
    </source>
</evidence>
<dbReference type="InterPro" id="IPR052700">
    <property type="entry name" value="Carb_kinase_PfkB-like"/>
</dbReference>
<protein>
    <submittedName>
        <fullName evidence="5">Sugar kinase</fullName>
    </submittedName>
</protein>
<dbReference type="RefSeq" id="WP_231449412.1">
    <property type="nucleotide sequence ID" value="NZ_JAJOMB010000031.1"/>
</dbReference>
<dbReference type="Pfam" id="PF00294">
    <property type="entry name" value="PfkB"/>
    <property type="match status" value="1"/>
</dbReference>
<comment type="caution">
    <text evidence="5">The sequence shown here is derived from an EMBL/GenBank/DDBJ whole genome shotgun (WGS) entry which is preliminary data.</text>
</comment>
<evidence type="ECO:0000256" key="1">
    <source>
        <dbReference type="ARBA" id="ARBA00010688"/>
    </source>
</evidence>
<evidence type="ECO:0000259" key="4">
    <source>
        <dbReference type="Pfam" id="PF00294"/>
    </source>
</evidence>
<accession>A0A9X1NLJ4</accession>
<dbReference type="Gene3D" id="3.40.1190.20">
    <property type="match status" value="1"/>
</dbReference>
<evidence type="ECO:0000256" key="3">
    <source>
        <dbReference type="ARBA" id="ARBA00022777"/>
    </source>
</evidence>
<dbReference type="SUPFAM" id="SSF53613">
    <property type="entry name" value="Ribokinase-like"/>
    <property type="match status" value="1"/>
</dbReference>
<dbReference type="EMBL" id="JAJOMB010000031">
    <property type="protein sequence ID" value="MCD5316560.1"/>
    <property type="molecule type" value="Genomic_DNA"/>
</dbReference>
<gene>
    <name evidence="5" type="ORF">LR394_37250</name>
</gene>